<accession>A0A7W6H2L4</accession>
<comment type="similarity">
    <text evidence="1">Belongs to the UPF0065 (bug) family.</text>
</comment>
<dbReference type="PANTHER" id="PTHR42928:SF3">
    <property type="entry name" value="UPF0065 PROTEIN YFLP"/>
    <property type="match status" value="1"/>
</dbReference>
<evidence type="ECO:0000256" key="2">
    <source>
        <dbReference type="SAM" id="SignalP"/>
    </source>
</evidence>
<dbReference type="RefSeq" id="WP_183197666.1">
    <property type="nucleotide sequence ID" value="NZ_JACIEK010000001.1"/>
</dbReference>
<dbReference type="Pfam" id="PF03401">
    <property type="entry name" value="TctC"/>
    <property type="match status" value="1"/>
</dbReference>
<feature type="signal peptide" evidence="2">
    <location>
        <begin position="1"/>
        <end position="20"/>
    </location>
</feature>
<dbReference type="CDD" id="cd07012">
    <property type="entry name" value="PBP2_Bug_TTT"/>
    <property type="match status" value="1"/>
</dbReference>
<organism evidence="3 4">
    <name type="scientific">Aureimonas pseudogalii</name>
    <dbReference type="NCBI Taxonomy" id="1744844"/>
    <lineage>
        <taxon>Bacteria</taxon>
        <taxon>Pseudomonadati</taxon>
        <taxon>Pseudomonadota</taxon>
        <taxon>Alphaproteobacteria</taxon>
        <taxon>Hyphomicrobiales</taxon>
        <taxon>Aurantimonadaceae</taxon>
        <taxon>Aureimonas</taxon>
    </lineage>
</organism>
<keyword evidence="2" id="KW-0732">Signal</keyword>
<evidence type="ECO:0000313" key="4">
    <source>
        <dbReference type="Proteomes" id="UP000542776"/>
    </source>
</evidence>
<comment type="caution">
    <text evidence="3">The sequence shown here is derived from an EMBL/GenBank/DDBJ whole genome shotgun (WGS) entry which is preliminary data.</text>
</comment>
<dbReference type="Gene3D" id="3.40.190.150">
    <property type="entry name" value="Bordetella uptake gene, domain 1"/>
    <property type="match status" value="1"/>
</dbReference>
<name>A0A7W6H2L4_9HYPH</name>
<dbReference type="PIRSF" id="PIRSF017082">
    <property type="entry name" value="YflP"/>
    <property type="match status" value="1"/>
</dbReference>
<keyword evidence="4" id="KW-1185">Reference proteome</keyword>
<dbReference type="EMBL" id="JACIEK010000001">
    <property type="protein sequence ID" value="MBB3996770.1"/>
    <property type="molecule type" value="Genomic_DNA"/>
</dbReference>
<evidence type="ECO:0000256" key="1">
    <source>
        <dbReference type="ARBA" id="ARBA00006987"/>
    </source>
</evidence>
<dbReference type="SUPFAM" id="SSF53850">
    <property type="entry name" value="Periplasmic binding protein-like II"/>
    <property type="match status" value="1"/>
</dbReference>
<proteinExistence type="inferred from homology"/>
<feature type="chain" id="PRO_5031379043" evidence="2">
    <location>
        <begin position="21"/>
        <end position="317"/>
    </location>
</feature>
<dbReference type="InterPro" id="IPR042100">
    <property type="entry name" value="Bug_dom1"/>
</dbReference>
<dbReference type="AlphaFoldDB" id="A0A7W6H2L4"/>
<dbReference type="InterPro" id="IPR005064">
    <property type="entry name" value="BUG"/>
</dbReference>
<evidence type="ECO:0000313" key="3">
    <source>
        <dbReference type="EMBL" id="MBB3996770.1"/>
    </source>
</evidence>
<gene>
    <name evidence="3" type="ORF">GGR04_000591</name>
</gene>
<dbReference type="PANTHER" id="PTHR42928">
    <property type="entry name" value="TRICARBOXYLATE-BINDING PROTEIN"/>
    <property type="match status" value="1"/>
</dbReference>
<protein>
    <submittedName>
        <fullName evidence="3">Putative tricarboxylic transport membrane protein</fullName>
    </submittedName>
</protein>
<reference evidence="3 4" key="1">
    <citation type="submission" date="2020-08" db="EMBL/GenBank/DDBJ databases">
        <title>Genomic Encyclopedia of Type Strains, Phase IV (KMG-IV): sequencing the most valuable type-strain genomes for metagenomic binning, comparative biology and taxonomic classification.</title>
        <authorList>
            <person name="Goeker M."/>
        </authorList>
    </citation>
    <scope>NUCLEOTIDE SEQUENCE [LARGE SCALE GENOMIC DNA]</scope>
    <source>
        <strain evidence="3 4">DSM 102238</strain>
    </source>
</reference>
<dbReference type="Proteomes" id="UP000542776">
    <property type="component" value="Unassembled WGS sequence"/>
</dbReference>
<sequence length="317" mass="32155">MKTLIVGAFVALLASTSAFAQTASYEIMAPASPGGGWDQTARAMQNVMQEAKIASGVQVVNVPGAGGTIGLAQFVSAKSGNPEALLVGGYVMVGAILTNNSPVSLDDVTPIARLTGETEAIVVPASSPYQTIQDFTAAMKADPGAVAVAGGSAGGVDHIAAGLIAQAAGVDPKLINYIAFSGGGEALAAILGQQVAAGISGYGEFESQIKAGTLRLLATTGDARIPGTDAPTLKEAGLDVSLQNWRMVAAAPGISAEQQAAITGDMEKLSKSPEWKAVLERNNWQDAFLAGDAFKTELAKNIADTKTVLTAIGLVQQ</sequence>
<dbReference type="Gene3D" id="3.40.190.10">
    <property type="entry name" value="Periplasmic binding protein-like II"/>
    <property type="match status" value="1"/>
</dbReference>